<dbReference type="AlphaFoldDB" id="I2H9T8"/>
<dbReference type="GeneID" id="14498323"/>
<dbReference type="InterPro" id="IPR039698">
    <property type="entry name" value="Dfg10/SRD5A3"/>
</dbReference>
<proteinExistence type="inferred from homology"/>
<evidence type="ECO:0000256" key="1">
    <source>
        <dbReference type="ARBA" id="ARBA00004127"/>
    </source>
</evidence>
<gene>
    <name evidence="7" type="primary">TBLA0J01440</name>
    <name evidence="7" type="ORF">TBLA_0J01440</name>
</gene>
<keyword evidence="5" id="KW-0560">Oxidoreductase</keyword>
<feature type="transmembrane region" description="Helical" evidence="5">
    <location>
        <begin position="148"/>
        <end position="166"/>
    </location>
</feature>
<evidence type="ECO:0000256" key="5">
    <source>
        <dbReference type="RuleBase" id="RU367081"/>
    </source>
</evidence>
<dbReference type="PROSITE" id="PS50244">
    <property type="entry name" value="S5A_REDUCTASE"/>
    <property type="match status" value="1"/>
</dbReference>
<name>I2H9T8_HENB6</name>
<evidence type="ECO:0000256" key="3">
    <source>
        <dbReference type="ARBA" id="ARBA00022989"/>
    </source>
</evidence>
<dbReference type="Proteomes" id="UP000002866">
    <property type="component" value="Chromosome 10"/>
</dbReference>
<comment type="subcellular location">
    <subcellularLocation>
        <location evidence="1">Endomembrane system</location>
        <topology evidence="1">Multi-pass membrane protein</topology>
    </subcellularLocation>
    <subcellularLocation>
        <location evidence="5">Endoplasmic reticulum membrane</location>
    </subcellularLocation>
</comment>
<reference evidence="7 8" key="1">
    <citation type="journal article" date="2011" name="Proc. Natl. Acad. Sci. U.S.A.">
        <title>Evolutionary erosion of yeast sex chromosomes by mating-type switching accidents.</title>
        <authorList>
            <person name="Gordon J.L."/>
            <person name="Armisen D."/>
            <person name="Proux-Wera E."/>
            <person name="Oheigeartaigh S.S."/>
            <person name="Byrne K.P."/>
            <person name="Wolfe K.H."/>
        </authorList>
    </citation>
    <scope>NUCLEOTIDE SEQUENCE [LARGE SCALE GENOMIC DNA]</scope>
    <source>
        <strain evidence="8">ATCC 34711 / CBS 6284 / DSM 70876 / NBRC 10599 / NRRL Y-10934 / UCD 77-7</strain>
    </source>
</reference>
<evidence type="ECO:0000313" key="7">
    <source>
        <dbReference type="EMBL" id="CCH63140.1"/>
    </source>
</evidence>
<feature type="transmembrane region" description="Helical" evidence="5">
    <location>
        <begin position="201"/>
        <end position="227"/>
    </location>
</feature>
<dbReference type="GO" id="GO:0007124">
    <property type="term" value="P:pseudohyphal growth"/>
    <property type="evidence" value="ECO:0007669"/>
    <property type="project" value="EnsemblFungi"/>
</dbReference>
<evidence type="ECO:0000313" key="8">
    <source>
        <dbReference type="Proteomes" id="UP000002866"/>
    </source>
</evidence>
<comment type="function">
    <text evidence="5">Plays a key role in early steps of protein N-linked glycosylation by being involved in the conversion of polyprenol into dolichol. Acts as a polyprenal reductase that mediates the reduction of polyprenal into dolichal in a NADP-dependent mechanism. Dolichols are required for the synthesis of dolichol-linked monosaccharides and the oligosaccharide precursor used for N-glycosylation.</text>
</comment>
<keyword evidence="8" id="KW-1185">Reference proteome</keyword>
<dbReference type="eggNOG" id="KOG1640">
    <property type="taxonomic scope" value="Eukaryota"/>
</dbReference>
<dbReference type="GO" id="GO:0043048">
    <property type="term" value="P:dolichyl monophosphate biosynthetic process"/>
    <property type="evidence" value="ECO:0007669"/>
    <property type="project" value="EnsemblFungi"/>
</dbReference>
<dbReference type="GO" id="GO:0005789">
    <property type="term" value="C:endoplasmic reticulum membrane"/>
    <property type="evidence" value="ECO:0007669"/>
    <property type="project" value="UniProtKB-SubCell"/>
</dbReference>
<feature type="transmembrane region" description="Helical" evidence="5">
    <location>
        <begin position="12"/>
        <end position="33"/>
    </location>
</feature>
<dbReference type="UniPathway" id="UPA00378"/>
<dbReference type="GO" id="GO:0003865">
    <property type="term" value="F:3-oxo-5-alpha-steroid 4-dehydrogenase activity"/>
    <property type="evidence" value="ECO:0007669"/>
    <property type="project" value="TreeGrafter"/>
</dbReference>
<keyword evidence="5" id="KW-0256">Endoplasmic reticulum</keyword>
<keyword evidence="4 5" id="KW-0472">Membrane</keyword>
<dbReference type="GO" id="GO:0102389">
    <property type="term" value="F:polyprenol reductase activity"/>
    <property type="evidence" value="ECO:0007669"/>
    <property type="project" value="UniProtKB-UniRule"/>
</dbReference>
<dbReference type="KEGG" id="tbl:TBLA_0J01440"/>
<dbReference type="PANTHER" id="PTHR14624:SF0">
    <property type="entry name" value="POLYPRENOL REDUCTASE"/>
    <property type="match status" value="1"/>
</dbReference>
<dbReference type="RefSeq" id="XP_004182659.1">
    <property type="nucleotide sequence ID" value="XM_004182611.1"/>
</dbReference>
<comment type="pathway">
    <text evidence="5">Protein modification; protein glycosylation.</text>
</comment>
<organism evidence="7 8">
    <name type="scientific">Henningerozyma blattae (strain ATCC 34711 / CBS 6284 / DSM 70876 / NBRC 10599 / NRRL Y-10934 / UCD 77-7)</name>
    <name type="common">Yeast</name>
    <name type="synonym">Tetrapisispora blattae</name>
    <dbReference type="NCBI Taxonomy" id="1071380"/>
    <lineage>
        <taxon>Eukaryota</taxon>
        <taxon>Fungi</taxon>
        <taxon>Dikarya</taxon>
        <taxon>Ascomycota</taxon>
        <taxon>Saccharomycotina</taxon>
        <taxon>Saccharomycetes</taxon>
        <taxon>Saccharomycetales</taxon>
        <taxon>Saccharomycetaceae</taxon>
        <taxon>Henningerozyma</taxon>
    </lineage>
</organism>
<feature type="transmembrane region" description="Helical" evidence="5">
    <location>
        <begin position="69"/>
        <end position="102"/>
    </location>
</feature>
<comment type="catalytic activity">
    <reaction evidence="5">
        <text>a di-trans,poly-cis-dolichal + NADP(+) = a di-trans,poly-cis-polyprenal + NADPH + H(+)</text>
        <dbReference type="Rhea" id="RHEA:80727"/>
        <dbReference type="Rhea" id="RHEA-COMP:19536"/>
        <dbReference type="Rhea" id="RHEA-COMP:19537"/>
        <dbReference type="ChEBI" id="CHEBI:15378"/>
        <dbReference type="ChEBI" id="CHEBI:57783"/>
        <dbReference type="ChEBI" id="CHEBI:58349"/>
        <dbReference type="ChEBI" id="CHEBI:231623"/>
        <dbReference type="ChEBI" id="CHEBI:231637"/>
        <dbReference type="EC" id="1.3.1.94"/>
    </reaction>
    <physiologicalReaction direction="right-to-left" evidence="5">
        <dbReference type="Rhea" id="RHEA:80729"/>
    </physiologicalReaction>
</comment>
<dbReference type="InterPro" id="IPR001104">
    <property type="entry name" value="3-oxo-5_a-steroid_4-DH_C"/>
</dbReference>
<evidence type="ECO:0000259" key="6">
    <source>
        <dbReference type="Pfam" id="PF02544"/>
    </source>
</evidence>
<dbReference type="HOGENOM" id="CLU_044409_0_0_1"/>
<dbReference type="EC" id="1.3.1.94" evidence="5"/>
<protein>
    <recommendedName>
        <fullName evidence="5">Polyprenal reductase</fullName>
        <ecNumber evidence="5">1.3.1.94</ecNumber>
    </recommendedName>
</protein>
<keyword evidence="5" id="KW-0521">NADP</keyword>
<comment type="similarity">
    <text evidence="5">Belongs to the steroid 5-alpha reductase family. Polyprenal reductase subfamily.</text>
</comment>
<evidence type="ECO:0000256" key="2">
    <source>
        <dbReference type="ARBA" id="ARBA00022692"/>
    </source>
</evidence>
<feature type="transmembrane region" description="Helical" evidence="5">
    <location>
        <begin position="122"/>
        <end position="141"/>
    </location>
</feature>
<dbReference type="Pfam" id="PF02544">
    <property type="entry name" value="Steroid_dh"/>
    <property type="match status" value="1"/>
</dbReference>
<keyword evidence="3 5" id="KW-1133">Transmembrane helix</keyword>
<keyword evidence="2 5" id="KW-0812">Transmembrane</keyword>
<dbReference type="STRING" id="1071380.I2H9T8"/>
<feature type="domain" description="3-oxo-5-alpha-steroid 4-dehydrogenase C-terminal" evidence="6">
    <location>
        <begin position="137"/>
        <end position="255"/>
    </location>
</feature>
<sequence>MIDLVTLLQYLIILYQLSLLLGFIALFTAKYFLPKFLQYGKTLQPIPSKKKQELSLLERISNFTVRKSYFAHFYIISAGFSFINITVFPTYSITWLILFHSVRRLYETLYISKYTKDSRMNWSHYAVGIWFYTTLNLLTFHQLYTQRIVPHTINIFAFLVFSLASWDQYENHQTLSRLVKYSLPRGRLFKIVACPHYLDEILIYLSLLSFSMIFIYPLLWVIVSLSISGIETKNYYRSKFKPEKTQKYAILPYIL</sequence>
<dbReference type="OrthoDB" id="541710at2759"/>
<evidence type="ECO:0000256" key="4">
    <source>
        <dbReference type="ARBA" id="ARBA00023136"/>
    </source>
</evidence>
<dbReference type="GO" id="GO:0016095">
    <property type="term" value="P:polyprenol catabolic process"/>
    <property type="evidence" value="ECO:0007669"/>
    <property type="project" value="UniProtKB-UniRule"/>
</dbReference>
<dbReference type="EMBL" id="HE806325">
    <property type="protein sequence ID" value="CCH63140.1"/>
    <property type="molecule type" value="Genomic_DNA"/>
</dbReference>
<accession>I2H9T8</accession>
<dbReference type="GO" id="GO:0160198">
    <property type="term" value="F:polyprenal reductase activity"/>
    <property type="evidence" value="ECO:0007669"/>
    <property type="project" value="UniProtKB-EC"/>
</dbReference>
<dbReference type="InParanoid" id="I2H9T8"/>
<dbReference type="PANTHER" id="PTHR14624">
    <property type="entry name" value="DFG10 PROTEIN"/>
    <property type="match status" value="1"/>
</dbReference>
<dbReference type="FunCoup" id="I2H9T8">
    <property type="interactions" value="375"/>
</dbReference>
<dbReference type="GO" id="GO:0006488">
    <property type="term" value="P:dolichol-linked oligosaccharide biosynthetic process"/>
    <property type="evidence" value="ECO:0007669"/>
    <property type="project" value="UniProtKB-UniRule"/>
</dbReference>
<dbReference type="OMA" id="RFYETNF"/>